<gene>
    <name evidence="4" type="ORF">CJ030_MR5G023963</name>
</gene>
<feature type="region of interest" description="Disordered" evidence="2">
    <location>
        <begin position="107"/>
        <end position="155"/>
    </location>
</feature>
<feature type="compositionally biased region" description="Basic and acidic residues" evidence="2">
    <location>
        <begin position="124"/>
        <end position="133"/>
    </location>
</feature>
<keyword evidence="5" id="KW-1185">Reference proteome</keyword>
<dbReference type="InterPro" id="IPR058594">
    <property type="entry name" value="PB1-like_dom_pln"/>
</dbReference>
<feature type="compositionally biased region" description="Acidic residues" evidence="2">
    <location>
        <begin position="110"/>
        <end position="123"/>
    </location>
</feature>
<evidence type="ECO:0000256" key="2">
    <source>
        <dbReference type="SAM" id="MobiDB-lite"/>
    </source>
</evidence>
<comment type="caution">
    <text evidence="4">The sequence shown here is derived from an EMBL/GenBank/DDBJ whole genome shotgun (WGS) entry which is preliminary data.</text>
</comment>
<evidence type="ECO:0000256" key="1">
    <source>
        <dbReference type="SAM" id="Coils"/>
    </source>
</evidence>
<dbReference type="Proteomes" id="UP000516437">
    <property type="component" value="Chromosome 5"/>
</dbReference>
<protein>
    <recommendedName>
        <fullName evidence="3">PB1-like domain-containing protein</fullName>
    </recommendedName>
</protein>
<evidence type="ECO:0000313" key="5">
    <source>
        <dbReference type="Proteomes" id="UP000516437"/>
    </source>
</evidence>
<feature type="domain" description="PB1-like" evidence="3">
    <location>
        <begin position="6"/>
        <end position="98"/>
    </location>
</feature>
<dbReference type="Pfam" id="PF26130">
    <property type="entry name" value="PB1-like"/>
    <property type="match status" value="1"/>
</dbReference>
<feature type="coiled-coil region" evidence="1">
    <location>
        <begin position="261"/>
        <end position="327"/>
    </location>
</feature>
<reference evidence="4 5" key="1">
    <citation type="journal article" date="2019" name="Plant Biotechnol. J.">
        <title>The red bayberry genome and genetic basis of sex determination.</title>
        <authorList>
            <person name="Jia H.M."/>
            <person name="Jia H.J."/>
            <person name="Cai Q.L."/>
            <person name="Wang Y."/>
            <person name="Zhao H.B."/>
            <person name="Yang W.F."/>
            <person name="Wang G.Y."/>
            <person name="Li Y.H."/>
            <person name="Zhan D.L."/>
            <person name="Shen Y.T."/>
            <person name="Niu Q.F."/>
            <person name="Chang L."/>
            <person name="Qiu J."/>
            <person name="Zhao L."/>
            <person name="Xie H.B."/>
            <person name="Fu W.Y."/>
            <person name="Jin J."/>
            <person name="Li X.W."/>
            <person name="Jiao Y."/>
            <person name="Zhou C.C."/>
            <person name="Tu T."/>
            <person name="Chai C.Y."/>
            <person name="Gao J.L."/>
            <person name="Fan L.J."/>
            <person name="van de Weg E."/>
            <person name="Wang J.Y."/>
            <person name="Gao Z.S."/>
        </authorList>
    </citation>
    <scope>NUCLEOTIDE SEQUENCE [LARGE SCALE GENOMIC DNA]</scope>
    <source>
        <tissue evidence="4">Leaves</tissue>
    </source>
</reference>
<dbReference type="AlphaFoldDB" id="A0A6A1VI23"/>
<proteinExistence type="predicted"/>
<dbReference type="EMBL" id="RXIC02000023">
    <property type="protein sequence ID" value="KAB1212421.1"/>
    <property type="molecule type" value="Genomic_DNA"/>
</dbReference>
<dbReference type="OrthoDB" id="1752300at2759"/>
<evidence type="ECO:0000313" key="4">
    <source>
        <dbReference type="EMBL" id="KAB1212421.1"/>
    </source>
</evidence>
<name>A0A6A1VI23_9ROSI</name>
<organism evidence="4 5">
    <name type="scientific">Morella rubra</name>
    <name type="common">Chinese bayberry</name>
    <dbReference type="NCBI Taxonomy" id="262757"/>
    <lineage>
        <taxon>Eukaryota</taxon>
        <taxon>Viridiplantae</taxon>
        <taxon>Streptophyta</taxon>
        <taxon>Embryophyta</taxon>
        <taxon>Tracheophyta</taxon>
        <taxon>Spermatophyta</taxon>
        <taxon>Magnoliopsida</taxon>
        <taxon>eudicotyledons</taxon>
        <taxon>Gunneridae</taxon>
        <taxon>Pentapetalae</taxon>
        <taxon>rosids</taxon>
        <taxon>fabids</taxon>
        <taxon>Fagales</taxon>
        <taxon>Myricaceae</taxon>
        <taxon>Morella</taxon>
    </lineage>
</organism>
<accession>A0A6A1VI23</accession>
<evidence type="ECO:0000259" key="3">
    <source>
        <dbReference type="Pfam" id="PF26130"/>
    </source>
</evidence>
<sequence>MVHVYIHQQGAISYVERRCIRGEIEHCGNEDPDYFSAIVIKNYARKHLGYLNVSRLAWRFYDEGAGEFSYVESDEDCRYLIDMVRKMNPKELHIYIEHSIDDPVFVTKDENDDIGVDENDDGRDDGGADKNDDGGNGEGTSSETTSQPAGEGNAATQTQHIQFLFYRGVVIGNQEIHKTVKSALNKATLSRSKGQEGALTQRCARRAAVAPDMIAKPLTDVRQSRLEAPFETGAPAMPPPSVAQLFEGLNSHVSAAVKIALRPVEEHVEKLEQEIKELREDSKKLRTDFEGECIVAILWNKVIVAYMSNVREQLEDVKKTLDDFKTEADPHKIPGDIPDVVTIFCDTI</sequence>
<keyword evidence="1" id="KW-0175">Coiled coil</keyword>